<evidence type="ECO:0000313" key="3">
    <source>
        <dbReference type="Proteomes" id="UP000008068"/>
    </source>
</evidence>
<evidence type="ECO:0000259" key="1">
    <source>
        <dbReference type="SMART" id="SM00605"/>
    </source>
</evidence>
<dbReference type="FunCoup" id="G0PAU4">
    <property type="interactions" value="1049"/>
</dbReference>
<keyword evidence="3" id="KW-1185">Reference proteome</keyword>
<dbReference type="SUPFAM" id="SSF56436">
    <property type="entry name" value="C-type lectin-like"/>
    <property type="match status" value="1"/>
</dbReference>
<dbReference type="OrthoDB" id="5816879at2759"/>
<proteinExistence type="predicted"/>
<dbReference type="Gene3D" id="3.10.100.10">
    <property type="entry name" value="Mannose-Binding Protein A, subunit A"/>
    <property type="match status" value="1"/>
</dbReference>
<dbReference type="Proteomes" id="UP000008068">
    <property type="component" value="Unassembled WGS sequence"/>
</dbReference>
<gene>
    <name evidence="2" type="ORF">CAEBREN_16019</name>
</gene>
<name>G0PAU4_CAEBE</name>
<evidence type="ECO:0000313" key="2">
    <source>
        <dbReference type="EMBL" id="EGT50009.1"/>
    </source>
</evidence>
<dbReference type="PANTHER" id="PTHR47629">
    <property type="entry name" value="C-TYPE LECTIN-RELATED"/>
    <property type="match status" value="1"/>
</dbReference>
<dbReference type="eggNOG" id="ENOG502THP4">
    <property type="taxonomic scope" value="Eukaryota"/>
</dbReference>
<dbReference type="CDD" id="cd00037">
    <property type="entry name" value="CLECT"/>
    <property type="match status" value="1"/>
</dbReference>
<accession>G0PAU4</accession>
<dbReference type="PANTHER" id="PTHR47629:SF7">
    <property type="entry name" value="PAN-3 DOMAIN-CONTAINING PROTEIN"/>
    <property type="match status" value="1"/>
</dbReference>
<dbReference type="EMBL" id="GL380190">
    <property type="protein sequence ID" value="EGT50009.1"/>
    <property type="molecule type" value="Genomic_DNA"/>
</dbReference>
<dbReference type="InParanoid" id="G0PAU4"/>
<dbReference type="InterPro" id="IPR006583">
    <property type="entry name" value="PAN-3_domain"/>
</dbReference>
<protein>
    <recommendedName>
        <fullName evidence="1">PAN-3 domain-containing protein</fullName>
    </recommendedName>
</protein>
<sequence>MLLFWGYPTQDTTYCVNKSPAGAFERCIDLCLESDSCMLSYGNDSTCILCDIFTISSISQTDSSENTKLAIKVDQQNQCPEDVQSNLYTKSVFTTTTLMTRNNALDLCKSYAGAGYLAGVTSAAEYNYVMSSSKLSFPNMTNYDYLGVWISGLMKSGCQQTQGAGCSGISAFQEFPGQTTFDYYNFPAGYPNFAMRGTGDVYLRCLQLLFAQQKSAFGGKVINTACEYPCNEAETICAYSFSCGVLAT</sequence>
<dbReference type="HOGENOM" id="CLU_045736_3_0_1"/>
<dbReference type="SMART" id="SM00605">
    <property type="entry name" value="CW"/>
    <property type="match status" value="1"/>
</dbReference>
<dbReference type="AlphaFoldDB" id="G0PAU4"/>
<dbReference type="InterPro" id="IPR016187">
    <property type="entry name" value="CTDL_fold"/>
</dbReference>
<organism evidence="3">
    <name type="scientific">Caenorhabditis brenneri</name>
    <name type="common">Nematode worm</name>
    <dbReference type="NCBI Taxonomy" id="135651"/>
    <lineage>
        <taxon>Eukaryota</taxon>
        <taxon>Metazoa</taxon>
        <taxon>Ecdysozoa</taxon>
        <taxon>Nematoda</taxon>
        <taxon>Chromadorea</taxon>
        <taxon>Rhabditida</taxon>
        <taxon>Rhabditina</taxon>
        <taxon>Rhabditomorpha</taxon>
        <taxon>Rhabditoidea</taxon>
        <taxon>Rhabditidae</taxon>
        <taxon>Peloderinae</taxon>
        <taxon>Caenorhabditis</taxon>
    </lineage>
</organism>
<dbReference type="InterPro" id="IPR016186">
    <property type="entry name" value="C-type_lectin-like/link_sf"/>
</dbReference>
<dbReference type="Pfam" id="PF08277">
    <property type="entry name" value="PAN_3"/>
    <property type="match status" value="1"/>
</dbReference>
<reference evidence="3" key="1">
    <citation type="submission" date="2011-07" db="EMBL/GenBank/DDBJ databases">
        <authorList>
            <consortium name="Caenorhabditis brenneri Sequencing and Analysis Consortium"/>
            <person name="Wilson R.K."/>
        </authorList>
    </citation>
    <scope>NUCLEOTIDE SEQUENCE [LARGE SCALE GENOMIC DNA]</scope>
    <source>
        <strain evidence="3">PB2801</strain>
    </source>
</reference>
<dbReference type="OMA" id="GAFENCI"/>
<feature type="domain" description="PAN-3" evidence="1">
    <location>
        <begin position="1"/>
        <end position="116"/>
    </location>
</feature>